<sequence>MTDRSDILFVCHANLCRSPMAELLLRHAIGGAEVRVGSAGTHAWEDLPAHPLTARVLQEHGADPGGFRSRRLTAGLIDGAGLVLTATRQQRAACVALRPAAVRRAFTIKQFGRYASAAAQAVPDDGTPPERLRRLLDQVPLIRGERPVTHAEEDDLPDPVNQPIDAFRRCAAELQRMVDAIAAVIAPTPRAWPTPCPQDSRRS</sequence>
<accession>A0A931FWH6</accession>
<gene>
    <name evidence="2" type="ORF">I4J89_13365</name>
</gene>
<reference evidence="2" key="1">
    <citation type="submission" date="2020-11" db="EMBL/GenBank/DDBJ databases">
        <title>Isolation and identification of active actinomycetes.</title>
        <authorList>
            <person name="Sun X."/>
        </authorList>
    </citation>
    <scope>NUCLEOTIDE SEQUENCE</scope>
    <source>
        <strain evidence="2">NEAU-A11</strain>
    </source>
</reference>
<dbReference type="SMART" id="SM00226">
    <property type="entry name" value="LMWPc"/>
    <property type="match status" value="1"/>
</dbReference>
<dbReference type="EMBL" id="JADQTO010000005">
    <property type="protein sequence ID" value="MBG0562453.1"/>
    <property type="molecule type" value="Genomic_DNA"/>
</dbReference>
<proteinExistence type="predicted"/>
<evidence type="ECO:0000313" key="3">
    <source>
        <dbReference type="Proteomes" id="UP000598146"/>
    </source>
</evidence>
<evidence type="ECO:0000313" key="2">
    <source>
        <dbReference type="EMBL" id="MBG0562453.1"/>
    </source>
</evidence>
<dbReference type="InterPro" id="IPR036196">
    <property type="entry name" value="Ptyr_pPase_sf"/>
</dbReference>
<dbReference type="AlphaFoldDB" id="A0A931FWH6"/>
<dbReference type="PANTHER" id="PTHR11717">
    <property type="entry name" value="LOW MOLECULAR WEIGHT PROTEIN TYROSINE PHOSPHATASE"/>
    <property type="match status" value="1"/>
</dbReference>
<keyword evidence="3" id="KW-1185">Reference proteome</keyword>
<dbReference type="SUPFAM" id="SSF52788">
    <property type="entry name" value="Phosphotyrosine protein phosphatases I"/>
    <property type="match status" value="1"/>
</dbReference>
<dbReference type="Proteomes" id="UP000598146">
    <property type="component" value="Unassembled WGS sequence"/>
</dbReference>
<organism evidence="2 3">
    <name type="scientific">Actinoplanes aureus</name>
    <dbReference type="NCBI Taxonomy" id="2792083"/>
    <lineage>
        <taxon>Bacteria</taxon>
        <taxon>Bacillati</taxon>
        <taxon>Actinomycetota</taxon>
        <taxon>Actinomycetes</taxon>
        <taxon>Micromonosporales</taxon>
        <taxon>Micromonosporaceae</taxon>
        <taxon>Actinoplanes</taxon>
    </lineage>
</organism>
<dbReference type="InterPro" id="IPR050438">
    <property type="entry name" value="LMW_PTPase"/>
</dbReference>
<feature type="domain" description="Phosphotyrosine protein phosphatase I" evidence="1">
    <location>
        <begin position="5"/>
        <end position="184"/>
    </location>
</feature>
<protein>
    <submittedName>
        <fullName evidence="2">Low molecular weight phosphatase family protein</fullName>
    </submittedName>
</protein>
<dbReference type="Gene3D" id="3.40.50.2300">
    <property type="match status" value="1"/>
</dbReference>
<name>A0A931FWH6_9ACTN</name>
<dbReference type="InterPro" id="IPR023485">
    <property type="entry name" value="Ptyr_pPase"/>
</dbReference>
<dbReference type="GO" id="GO:0004725">
    <property type="term" value="F:protein tyrosine phosphatase activity"/>
    <property type="evidence" value="ECO:0007669"/>
    <property type="project" value="TreeGrafter"/>
</dbReference>
<dbReference type="PANTHER" id="PTHR11717:SF31">
    <property type="entry name" value="LOW MOLECULAR WEIGHT PROTEIN-TYROSINE-PHOSPHATASE ETP-RELATED"/>
    <property type="match status" value="1"/>
</dbReference>
<evidence type="ECO:0000259" key="1">
    <source>
        <dbReference type="SMART" id="SM00226"/>
    </source>
</evidence>
<dbReference type="Pfam" id="PF01451">
    <property type="entry name" value="LMWPc"/>
    <property type="match status" value="1"/>
</dbReference>
<comment type="caution">
    <text evidence="2">The sequence shown here is derived from an EMBL/GenBank/DDBJ whole genome shotgun (WGS) entry which is preliminary data.</text>
</comment>
<dbReference type="RefSeq" id="WP_196414227.1">
    <property type="nucleotide sequence ID" value="NZ_JADQTO010000005.1"/>
</dbReference>